<comment type="subcellular location">
    <subcellularLocation>
        <location evidence="1">Secreted</location>
    </subcellularLocation>
</comment>
<dbReference type="PANTHER" id="PTHR11419">
    <property type="entry name" value="INTERFERON GAMMA"/>
    <property type="match status" value="1"/>
</dbReference>
<feature type="region of interest" description="Disordered" evidence="6">
    <location>
        <begin position="180"/>
        <end position="203"/>
    </location>
</feature>
<evidence type="ECO:0000256" key="3">
    <source>
        <dbReference type="ARBA" id="ARBA00022514"/>
    </source>
</evidence>
<dbReference type="GO" id="GO:0005615">
    <property type="term" value="C:extracellular space"/>
    <property type="evidence" value="ECO:0007669"/>
    <property type="project" value="UniProtKB-KW"/>
</dbReference>
<dbReference type="InterPro" id="IPR009079">
    <property type="entry name" value="4_helix_cytokine-like_core"/>
</dbReference>
<evidence type="ECO:0000256" key="4">
    <source>
        <dbReference type="ARBA" id="ARBA00022525"/>
    </source>
</evidence>
<keyword evidence="9" id="KW-1185">Reference proteome</keyword>
<dbReference type="GO" id="GO:0005125">
    <property type="term" value="F:cytokine activity"/>
    <property type="evidence" value="ECO:0007669"/>
    <property type="project" value="UniProtKB-KW"/>
</dbReference>
<dbReference type="GO" id="GO:0006955">
    <property type="term" value="P:immune response"/>
    <property type="evidence" value="ECO:0007669"/>
    <property type="project" value="InterPro"/>
</dbReference>
<feature type="signal peptide" evidence="7">
    <location>
        <begin position="1"/>
        <end position="22"/>
    </location>
</feature>
<dbReference type="SUPFAM" id="SSF47266">
    <property type="entry name" value="4-helical cytokines"/>
    <property type="match status" value="1"/>
</dbReference>
<feature type="chain" id="PRO_5044010167" evidence="7">
    <location>
        <begin position="23"/>
        <end position="203"/>
    </location>
</feature>
<reference evidence="8" key="1">
    <citation type="submission" date="2023-08" db="EMBL/GenBank/DDBJ databases">
        <authorList>
            <person name="Alioto T."/>
            <person name="Alioto T."/>
            <person name="Gomez Garrido J."/>
        </authorList>
    </citation>
    <scope>NUCLEOTIDE SEQUENCE</scope>
</reference>
<gene>
    <name evidence="8" type="ORF">XNOV1_A034054</name>
</gene>
<keyword evidence="4" id="KW-0964">Secreted</keyword>
<evidence type="ECO:0000256" key="5">
    <source>
        <dbReference type="ARBA" id="ARBA00023180"/>
    </source>
</evidence>
<dbReference type="GO" id="GO:0005133">
    <property type="term" value="F:type II interferon receptor binding"/>
    <property type="evidence" value="ECO:0007669"/>
    <property type="project" value="InterPro"/>
</dbReference>
<keyword evidence="3" id="KW-0202">Cytokine</keyword>
<evidence type="ECO:0000256" key="7">
    <source>
        <dbReference type="SAM" id="SignalP"/>
    </source>
</evidence>
<proteinExistence type="inferred from homology"/>
<keyword evidence="5" id="KW-0325">Glycoprotein</keyword>
<sequence length="203" mass="23132">MAATAKAVVCLCLCLTACQVRGSFVPQEMNRTLKTLLNHYEIPPEVRYNGNLVFSREPLTGKVEVQKVYMAGVLETYEKLLGHMMKQPHTSSPVTAGGDVQQNAGTAVGAETELKKDIRKKLESIVTKVKDLREHQFQEQEKLLHRLQSLRHIKMDNLEVQSKALSELPWLYDSASNLANNSTRQRRRRRQAWKIKTHPKAKN</sequence>
<evidence type="ECO:0000256" key="1">
    <source>
        <dbReference type="ARBA" id="ARBA00004613"/>
    </source>
</evidence>
<accession>A0AAV1F0Q7</accession>
<evidence type="ECO:0000256" key="6">
    <source>
        <dbReference type="SAM" id="MobiDB-lite"/>
    </source>
</evidence>
<organism evidence="8 9">
    <name type="scientific">Xyrichtys novacula</name>
    <name type="common">Pearly razorfish</name>
    <name type="synonym">Hemipteronotus novacula</name>
    <dbReference type="NCBI Taxonomy" id="13765"/>
    <lineage>
        <taxon>Eukaryota</taxon>
        <taxon>Metazoa</taxon>
        <taxon>Chordata</taxon>
        <taxon>Craniata</taxon>
        <taxon>Vertebrata</taxon>
        <taxon>Euteleostomi</taxon>
        <taxon>Actinopterygii</taxon>
        <taxon>Neopterygii</taxon>
        <taxon>Teleostei</taxon>
        <taxon>Neoteleostei</taxon>
        <taxon>Acanthomorphata</taxon>
        <taxon>Eupercaria</taxon>
        <taxon>Labriformes</taxon>
        <taxon>Labridae</taxon>
        <taxon>Xyrichtys</taxon>
    </lineage>
</organism>
<protein>
    <submittedName>
        <fullName evidence="8">Interferon gamma 1</fullName>
    </submittedName>
</protein>
<comment type="similarity">
    <text evidence="2">Belongs to the type II (or gamma) interferon family.</text>
</comment>
<keyword evidence="7" id="KW-0732">Signal</keyword>
<evidence type="ECO:0000256" key="2">
    <source>
        <dbReference type="ARBA" id="ARBA00007566"/>
    </source>
</evidence>
<feature type="compositionally biased region" description="Basic residues" evidence="6">
    <location>
        <begin position="184"/>
        <end position="203"/>
    </location>
</feature>
<evidence type="ECO:0000313" key="9">
    <source>
        <dbReference type="Proteomes" id="UP001178508"/>
    </source>
</evidence>
<evidence type="ECO:0000313" key="8">
    <source>
        <dbReference type="EMBL" id="CAJ1054643.1"/>
    </source>
</evidence>
<dbReference type="Proteomes" id="UP001178508">
    <property type="component" value="Chromosome 4"/>
</dbReference>
<dbReference type="InterPro" id="IPR002069">
    <property type="entry name" value="Interferon_gamma"/>
</dbReference>
<dbReference type="PANTHER" id="PTHR11419:SF0">
    <property type="entry name" value="INTERFERON GAMMA"/>
    <property type="match status" value="1"/>
</dbReference>
<dbReference type="AlphaFoldDB" id="A0AAV1F0Q7"/>
<dbReference type="EMBL" id="OY660867">
    <property type="protein sequence ID" value="CAJ1054643.1"/>
    <property type="molecule type" value="Genomic_DNA"/>
</dbReference>
<dbReference type="Gene3D" id="1.20.1250.10">
    <property type="match status" value="1"/>
</dbReference>
<name>A0AAV1F0Q7_XYRNO</name>